<accession>P91051</accession>
<evidence type="ECO:0000313" key="3">
    <source>
        <dbReference type="Proteomes" id="UP000001940"/>
    </source>
</evidence>
<evidence type="ECO:0000313" key="4">
    <source>
        <dbReference type="WormBase" id="C16C8.12"/>
    </source>
</evidence>
<evidence type="ECO:0000313" key="2">
    <source>
        <dbReference type="EMBL" id="CCD64702.1"/>
    </source>
</evidence>
<dbReference type="AGR" id="WB:WBGene00015850"/>
<feature type="region of interest" description="Disordered" evidence="1">
    <location>
        <begin position="126"/>
        <end position="146"/>
    </location>
</feature>
<dbReference type="UCSC" id="C16C8.12">
    <property type="organism name" value="c. elegans"/>
</dbReference>
<dbReference type="EMBL" id="BX284602">
    <property type="protein sequence ID" value="CCD64702.1"/>
    <property type="molecule type" value="Genomic_DNA"/>
</dbReference>
<dbReference type="WormBase" id="C16C8.12">
    <property type="protein sequence ID" value="CE34693"/>
    <property type="gene ID" value="WBGene00015850"/>
</dbReference>
<dbReference type="KEGG" id="cel:CELE_C16C8.12"/>
<dbReference type="PhylomeDB" id="P91051"/>
<dbReference type="DIP" id="DIP-26352N"/>
<evidence type="ECO:0000256" key="1">
    <source>
        <dbReference type="SAM" id="MobiDB-lite"/>
    </source>
</evidence>
<dbReference type="GeneID" id="182678"/>
<dbReference type="CTD" id="182678"/>
<keyword evidence="3" id="KW-1185">Reference proteome</keyword>
<protein>
    <submittedName>
        <fullName evidence="2">SKA2 domain-containing protein</fullName>
    </submittedName>
</protein>
<sequence>MSEPNNLMSEFQKLCAETSRIQNEFREIPSSAGNALLKDTQEMCQKILKKQDELHDEMKHVQESLMSELNSVKNELKHAKSINDLIAKNADKNLETLLKIQKTQDQIMMKLLEGDAMEKMGGLVLKNIPDEPEKPEKPEKPENENFSLNISPAAWRVDCLHHRQTLPASGSRIGYNSYY</sequence>
<dbReference type="AlphaFoldDB" id="P91051"/>
<dbReference type="Proteomes" id="UP000001940">
    <property type="component" value="Chromosome II"/>
</dbReference>
<organism evidence="2 3">
    <name type="scientific">Caenorhabditis elegans</name>
    <dbReference type="NCBI Taxonomy" id="6239"/>
    <lineage>
        <taxon>Eukaryota</taxon>
        <taxon>Metazoa</taxon>
        <taxon>Ecdysozoa</taxon>
        <taxon>Nematoda</taxon>
        <taxon>Chromadorea</taxon>
        <taxon>Rhabditida</taxon>
        <taxon>Rhabditina</taxon>
        <taxon>Rhabditomorpha</taxon>
        <taxon>Rhabditoidea</taxon>
        <taxon>Rhabditidae</taxon>
        <taxon>Peloderinae</taxon>
        <taxon>Caenorhabditis</taxon>
    </lineage>
</organism>
<name>P91051_CAEEL</name>
<feature type="compositionally biased region" description="Basic and acidic residues" evidence="1">
    <location>
        <begin position="128"/>
        <end position="143"/>
    </location>
</feature>
<dbReference type="FunCoup" id="P91051">
    <property type="interactions" value="5"/>
</dbReference>
<gene>
    <name evidence="2 4" type="ORF">C16C8.12</name>
    <name evidence="2" type="ORF">CELE_C16C8.12</name>
</gene>
<dbReference type="SMR" id="P91051"/>
<reference evidence="2 3" key="1">
    <citation type="journal article" date="1998" name="Science">
        <title>Genome sequence of the nematode C. elegans: a platform for investigating biology.</title>
        <authorList>
            <consortium name="The C. elegans sequencing consortium"/>
            <person name="Sulson J.E."/>
            <person name="Waterston R."/>
        </authorList>
    </citation>
    <scope>NUCLEOTIDE SEQUENCE [LARGE SCALE GENOMIC DNA]</scope>
    <source>
        <strain evidence="2 3">Bristol N2</strain>
    </source>
</reference>
<dbReference type="IntAct" id="P91051">
    <property type="interactions" value="3"/>
</dbReference>
<dbReference type="RefSeq" id="NP_494547.2">
    <property type="nucleotide sequence ID" value="NM_062146.8"/>
</dbReference>
<dbReference type="Bgee" id="WBGene00015850">
    <property type="expression patterns" value="Expressed in germ line (C elegans) and 3 other cell types or tissues"/>
</dbReference>
<dbReference type="HOGENOM" id="CLU_1504788_0_0_1"/>
<proteinExistence type="predicted"/>
<dbReference type="PaxDb" id="6239-C16C8.12"/>
<dbReference type="InParanoid" id="P91051"/>
<dbReference type="PIR" id="T29398">
    <property type="entry name" value="T29398"/>
</dbReference>